<accession>A0AC34FWH1</accession>
<proteinExistence type="predicted"/>
<dbReference type="Proteomes" id="UP000887579">
    <property type="component" value="Unplaced"/>
</dbReference>
<name>A0AC34FWH1_9BILA</name>
<sequence length="136" mass="15973">MYDTNTIVNTAECFNRCTKCGQSQAAVDFPADVFRVIYLHYSKNKGFFSKLKCDDNSDEILKQLVNDKTVELRDKKMTYHINNICSVTFDLGDKIICERQYENQIEEKKYKCNTQIFKDLGDKSLLRFCVQCIEFF</sequence>
<organism evidence="1 2">
    <name type="scientific">Panagrolaimus sp. ES5</name>
    <dbReference type="NCBI Taxonomy" id="591445"/>
    <lineage>
        <taxon>Eukaryota</taxon>
        <taxon>Metazoa</taxon>
        <taxon>Ecdysozoa</taxon>
        <taxon>Nematoda</taxon>
        <taxon>Chromadorea</taxon>
        <taxon>Rhabditida</taxon>
        <taxon>Tylenchina</taxon>
        <taxon>Panagrolaimomorpha</taxon>
        <taxon>Panagrolaimoidea</taxon>
        <taxon>Panagrolaimidae</taxon>
        <taxon>Panagrolaimus</taxon>
    </lineage>
</organism>
<reference evidence="2" key="1">
    <citation type="submission" date="2022-11" db="UniProtKB">
        <authorList>
            <consortium name="WormBaseParasite"/>
        </authorList>
    </citation>
    <scope>IDENTIFICATION</scope>
</reference>
<evidence type="ECO:0000313" key="2">
    <source>
        <dbReference type="WBParaSite" id="ES5_v2.g21054.t1"/>
    </source>
</evidence>
<protein>
    <submittedName>
        <fullName evidence="2">Uncharacterized protein</fullName>
    </submittedName>
</protein>
<evidence type="ECO:0000313" key="1">
    <source>
        <dbReference type="Proteomes" id="UP000887579"/>
    </source>
</evidence>
<dbReference type="WBParaSite" id="ES5_v2.g21054.t1">
    <property type="protein sequence ID" value="ES5_v2.g21054.t1"/>
    <property type="gene ID" value="ES5_v2.g21054"/>
</dbReference>